<dbReference type="RefSeq" id="WP_061915616.1">
    <property type="nucleotide sequence ID" value="NZ_DF967971.1"/>
</dbReference>
<dbReference type="InterPro" id="IPR010237">
    <property type="entry name" value="Pyr-5-nucltdase"/>
</dbReference>
<dbReference type="NCBIfam" id="TIGR01993">
    <property type="entry name" value="Pyr-5-nucltdase"/>
    <property type="match status" value="1"/>
</dbReference>
<protein>
    <recommendedName>
        <fullName evidence="3">Pyrimidine 5'-nucleotidase</fullName>
    </recommendedName>
</protein>
<sequence length="220" mass="25003">MKPELLIFDLDDTLYPPESGLWHAIGERINLYIQQRLGLTLSEAMALRDQMYHQYGTTLRGLQIHYGIPVQEYLAFVHDVPLNVYLKPDPQLRNILISLPLRKIIFTNGDRPHANRVLKALQLDGCFDDIIDIVDIDPYCKPMPQSFQLAVEKAGIRDISRCVLFEDSHRNLLTARSLGMFTVQVGKNGALSAAHLHIPDIHQVASIFTPSFCILDRSEE</sequence>
<dbReference type="AlphaFoldDB" id="A0A0P6XPX0"/>
<dbReference type="Proteomes" id="UP000050514">
    <property type="component" value="Unassembled WGS sequence"/>
</dbReference>
<dbReference type="Gene3D" id="3.40.50.1000">
    <property type="entry name" value="HAD superfamily/HAD-like"/>
    <property type="match status" value="1"/>
</dbReference>
<gene>
    <name evidence="1" type="ORF">AC812_13255</name>
</gene>
<dbReference type="Pfam" id="PF00702">
    <property type="entry name" value="Hydrolase"/>
    <property type="match status" value="1"/>
</dbReference>
<dbReference type="SUPFAM" id="SSF56784">
    <property type="entry name" value="HAD-like"/>
    <property type="match status" value="1"/>
</dbReference>
<dbReference type="InterPro" id="IPR036412">
    <property type="entry name" value="HAD-like_sf"/>
</dbReference>
<dbReference type="InterPro" id="IPR023214">
    <property type="entry name" value="HAD_sf"/>
</dbReference>
<evidence type="ECO:0008006" key="3">
    <source>
        <dbReference type="Google" id="ProtNLM"/>
    </source>
</evidence>
<organism evidence="1 2">
    <name type="scientific">Bellilinea caldifistulae</name>
    <dbReference type="NCBI Taxonomy" id="360411"/>
    <lineage>
        <taxon>Bacteria</taxon>
        <taxon>Bacillati</taxon>
        <taxon>Chloroflexota</taxon>
        <taxon>Anaerolineae</taxon>
        <taxon>Anaerolineales</taxon>
        <taxon>Anaerolineaceae</taxon>
        <taxon>Bellilinea</taxon>
    </lineage>
</organism>
<keyword evidence="2" id="KW-1185">Reference proteome</keyword>
<dbReference type="SFLD" id="SFLDG01132">
    <property type="entry name" value="C1.5.3:_5'-Nucleotidase_Like"/>
    <property type="match status" value="1"/>
</dbReference>
<dbReference type="EMBL" id="LGHJ01000018">
    <property type="protein sequence ID" value="KPL74260.1"/>
    <property type="molecule type" value="Genomic_DNA"/>
</dbReference>
<dbReference type="PANTHER" id="PTHR12725">
    <property type="entry name" value="HALOACID DEHALOGENASE-LIKE HYDROLASE"/>
    <property type="match status" value="1"/>
</dbReference>
<comment type="caution">
    <text evidence="1">The sequence shown here is derived from an EMBL/GenBank/DDBJ whole genome shotgun (WGS) entry which is preliminary data.</text>
</comment>
<dbReference type="SFLD" id="SFLDS00003">
    <property type="entry name" value="Haloacid_Dehalogenase"/>
    <property type="match status" value="1"/>
</dbReference>
<proteinExistence type="predicted"/>
<accession>A0A0P6XPX0</accession>
<dbReference type="Gene3D" id="1.10.150.450">
    <property type="match status" value="1"/>
</dbReference>
<name>A0A0P6XPX0_9CHLR</name>
<evidence type="ECO:0000313" key="1">
    <source>
        <dbReference type="EMBL" id="KPL74260.1"/>
    </source>
</evidence>
<dbReference type="SFLD" id="SFLDG01129">
    <property type="entry name" value="C1.5:_HAD__Beta-PGM__Phosphata"/>
    <property type="match status" value="1"/>
</dbReference>
<evidence type="ECO:0000313" key="2">
    <source>
        <dbReference type="Proteomes" id="UP000050514"/>
    </source>
</evidence>
<reference evidence="1 2" key="1">
    <citation type="submission" date="2015-07" db="EMBL/GenBank/DDBJ databases">
        <title>Draft genome of Bellilinea caldifistulae DSM 17877.</title>
        <authorList>
            <person name="Hemp J."/>
            <person name="Ward L.M."/>
            <person name="Pace L.A."/>
            <person name="Fischer W.W."/>
        </authorList>
    </citation>
    <scope>NUCLEOTIDE SEQUENCE [LARGE SCALE GENOMIC DNA]</scope>
    <source>
        <strain evidence="1 2">GOMI-1</strain>
    </source>
</reference>
<dbReference type="NCBIfam" id="TIGR01509">
    <property type="entry name" value="HAD-SF-IA-v3"/>
    <property type="match status" value="1"/>
</dbReference>
<dbReference type="PANTHER" id="PTHR12725:SF117">
    <property type="entry name" value="HALOACID DEHALOGENASE-LIKE HYDROLASE"/>
    <property type="match status" value="1"/>
</dbReference>
<dbReference type="STRING" id="360411.AC812_13255"/>
<dbReference type="InterPro" id="IPR006439">
    <property type="entry name" value="HAD-SF_hydro_IA"/>
</dbReference>